<feature type="region of interest" description="Disordered" evidence="1">
    <location>
        <begin position="1"/>
        <end position="77"/>
    </location>
</feature>
<protein>
    <submittedName>
        <fullName evidence="2">Uncharacterized protein</fullName>
    </submittedName>
</protein>
<dbReference type="EMBL" id="BAAAQN010000010">
    <property type="protein sequence ID" value="GAA2024427.1"/>
    <property type="molecule type" value="Genomic_DNA"/>
</dbReference>
<evidence type="ECO:0000313" key="2">
    <source>
        <dbReference type="EMBL" id="GAA2024427.1"/>
    </source>
</evidence>
<reference evidence="2 3" key="1">
    <citation type="journal article" date="2019" name="Int. J. Syst. Evol. Microbiol.">
        <title>The Global Catalogue of Microorganisms (GCM) 10K type strain sequencing project: providing services to taxonomists for standard genome sequencing and annotation.</title>
        <authorList>
            <consortium name="The Broad Institute Genomics Platform"/>
            <consortium name="The Broad Institute Genome Sequencing Center for Infectious Disease"/>
            <person name="Wu L."/>
            <person name="Ma J."/>
        </authorList>
    </citation>
    <scope>NUCLEOTIDE SEQUENCE [LARGE SCALE GENOMIC DNA]</scope>
    <source>
        <strain evidence="2 3">JCM 16014</strain>
    </source>
</reference>
<feature type="compositionally biased region" description="Low complexity" evidence="1">
    <location>
        <begin position="30"/>
        <end position="45"/>
    </location>
</feature>
<accession>A0ABN2TXT5</accession>
<keyword evidence="3" id="KW-1185">Reference proteome</keyword>
<sequence length="77" mass="7929">MQCGVQRAVGGGAGLVPDDPHLPGPRHRLGPSGHGSHLSGAAGPANAPLPVSRQWRNAPGWRQRRGSPGARDCFGGY</sequence>
<evidence type="ECO:0000313" key="3">
    <source>
        <dbReference type="Proteomes" id="UP001500751"/>
    </source>
</evidence>
<name>A0ABN2TXT5_9ACTN</name>
<comment type="caution">
    <text evidence="2">The sequence shown here is derived from an EMBL/GenBank/DDBJ whole genome shotgun (WGS) entry which is preliminary data.</text>
</comment>
<evidence type="ECO:0000256" key="1">
    <source>
        <dbReference type="SAM" id="MobiDB-lite"/>
    </source>
</evidence>
<dbReference type="Proteomes" id="UP001500751">
    <property type="component" value="Unassembled WGS sequence"/>
</dbReference>
<organism evidence="2 3">
    <name type="scientific">Catenulispora yoronensis</name>
    <dbReference type="NCBI Taxonomy" id="450799"/>
    <lineage>
        <taxon>Bacteria</taxon>
        <taxon>Bacillati</taxon>
        <taxon>Actinomycetota</taxon>
        <taxon>Actinomycetes</taxon>
        <taxon>Catenulisporales</taxon>
        <taxon>Catenulisporaceae</taxon>
        <taxon>Catenulispora</taxon>
    </lineage>
</organism>
<gene>
    <name evidence="2" type="ORF">GCM10009839_22790</name>
</gene>
<proteinExistence type="predicted"/>